<reference evidence="2" key="2">
    <citation type="submission" date="2021-04" db="EMBL/GenBank/DDBJ databases">
        <title>Genome-wide patterns of bracovirus chromosomal integration into multiple host tissues during parasitism.</title>
        <authorList>
            <person name="Chebbi M.A.C."/>
        </authorList>
    </citation>
    <scope>NUCLEOTIDE SEQUENCE</scope>
    <source>
        <tissue evidence="2">Whole body</tissue>
    </source>
</reference>
<feature type="coiled-coil region" evidence="1">
    <location>
        <begin position="287"/>
        <end position="429"/>
    </location>
</feature>
<accession>A0A8J5R546</accession>
<evidence type="ECO:0008006" key="4">
    <source>
        <dbReference type="Google" id="ProtNLM"/>
    </source>
</evidence>
<sequence length="895" mass="105977">MAAVELQSPNISQDEEIYKLIKDNWNEDKPAESLKVLDPDDPLMKRFQKALKAHLVKINKNLSEEINELKVACKETNKKREEKGLEMYEAQREISRQQTAVEKYRKLLEDIKQSREEKECHLVELKEIRNRVRNETEEENQRAEEMLREIESTSSLYKRFSEYEQEISDRMAVAERISQKDATVEREMIRQKQEADYILWKLSEEIWKLEKEIDDLRRQIEIKNEEKLVVTQSVADADADLGGLQRERKDLMDAWNSVISSIVQRDKIFDELSHERLTMRESFKTLLTRIEKVKKDTQKEMENNEKLTELKARLEEEVRCIDAGYEAQNDQAEAMQYRIDKLTNQIDYYDTQVGALSYEFQGLKNEEKSLDQELDKLAHQKKTLENDVSTKLEDKVIQDKAVRSLTKELRDTRETVNQLELSMIQTENQYGKNLLNLERLTSDVFSRKEDLEELAHSNSVREKELADLQGQVEKCNSLIERKQKQIAELNKKIDEINLKEGGGIDMAPQDIKIASLEKSIEEFDAKNQESQQQWLRQESLLVRLTQEQDVQLDEINRLSKQIMIMEQKNLKLERLLENEKKTEKNIDRRMNELHQRLIKTNAILAEQKELKDQLQDKNFITKDEFTKKLEDEETELIKLENNIRDLAEEKSLLEDKLRAAHFEYLSWEKKVKVAAETSRVIKEEQNPGGEVAVMKSEIHKMEMRLSHLKKAQEKMIKDMEHCVVRREMIMDAALAKEQKNSRGSHNKQVMFEKRMEGRRMKIKQMSKENKSLENQILELQAEKNRLEIETDENKKLLKDYEDEIYEIDKQITEAELMKHHKLECLVRKQRKIGLLQKVREGKYKMFHKSEAILNDELERQMILNGDLIEIMEQTSRDFPHLKDDIKKILLTLQLS</sequence>
<dbReference type="PANTHER" id="PTHR16275:SF8">
    <property type="entry name" value="COILED-COIL DOMAIN-CONTAINING PROTEIN 40"/>
    <property type="match status" value="1"/>
</dbReference>
<dbReference type="GO" id="GO:0035082">
    <property type="term" value="P:axoneme assembly"/>
    <property type="evidence" value="ECO:0007669"/>
    <property type="project" value="InterPro"/>
</dbReference>
<dbReference type="AlphaFoldDB" id="A0A8J5R546"/>
<gene>
    <name evidence="2" type="ORF">G9C98_002623</name>
</gene>
<dbReference type="GO" id="GO:0005737">
    <property type="term" value="C:cytoplasm"/>
    <property type="evidence" value="ECO:0007669"/>
    <property type="project" value="TreeGrafter"/>
</dbReference>
<protein>
    <recommendedName>
        <fullName evidence="4">Coiled-coil domain-containing protein 40</fullName>
    </recommendedName>
</protein>
<feature type="coiled-coil region" evidence="1">
    <location>
        <begin position="199"/>
        <end position="226"/>
    </location>
</feature>
<dbReference type="PANTHER" id="PTHR16275">
    <property type="entry name" value="COILED-COIL DOMAIN-CONTAINING PROTEIN 40"/>
    <property type="match status" value="1"/>
</dbReference>
<dbReference type="InterPro" id="IPR037386">
    <property type="entry name" value="CCDC40"/>
</dbReference>
<comment type="caution">
    <text evidence="2">The sequence shown here is derived from an EMBL/GenBank/DDBJ whole genome shotgun (WGS) entry which is preliminary data.</text>
</comment>
<dbReference type="OrthoDB" id="188741at2759"/>
<evidence type="ECO:0000313" key="2">
    <source>
        <dbReference type="EMBL" id="KAG8040627.1"/>
    </source>
</evidence>
<evidence type="ECO:0000256" key="1">
    <source>
        <dbReference type="SAM" id="Coils"/>
    </source>
</evidence>
<feature type="coiled-coil region" evidence="1">
    <location>
        <begin position="52"/>
        <end position="153"/>
    </location>
</feature>
<reference evidence="2" key="1">
    <citation type="submission" date="2020-03" db="EMBL/GenBank/DDBJ databases">
        <authorList>
            <person name="Chebbi M.A."/>
            <person name="Drezen J.M."/>
        </authorList>
    </citation>
    <scope>NUCLEOTIDE SEQUENCE</scope>
    <source>
        <tissue evidence="2">Whole body</tissue>
    </source>
</reference>
<feature type="coiled-coil region" evidence="1">
    <location>
        <begin position="755"/>
        <end position="817"/>
    </location>
</feature>
<dbReference type="EMBL" id="JAAOIC020000020">
    <property type="protein sequence ID" value="KAG8040627.1"/>
    <property type="molecule type" value="Genomic_DNA"/>
</dbReference>
<keyword evidence="1" id="KW-0175">Coiled coil</keyword>
<feature type="coiled-coil region" evidence="1">
    <location>
        <begin position="465"/>
        <end position="656"/>
    </location>
</feature>
<keyword evidence="3" id="KW-1185">Reference proteome</keyword>
<name>A0A8J5R546_9HYME</name>
<dbReference type="Proteomes" id="UP000729913">
    <property type="component" value="Unassembled WGS sequence"/>
</dbReference>
<evidence type="ECO:0000313" key="3">
    <source>
        <dbReference type="Proteomes" id="UP000729913"/>
    </source>
</evidence>
<proteinExistence type="predicted"/>
<organism evidence="2 3">
    <name type="scientific">Cotesia typhae</name>
    <dbReference type="NCBI Taxonomy" id="2053667"/>
    <lineage>
        <taxon>Eukaryota</taxon>
        <taxon>Metazoa</taxon>
        <taxon>Ecdysozoa</taxon>
        <taxon>Arthropoda</taxon>
        <taxon>Hexapoda</taxon>
        <taxon>Insecta</taxon>
        <taxon>Pterygota</taxon>
        <taxon>Neoptera</taxon>
        <taxon>Endopterygota</taxon>
        <taxon>Hymenoptera</taxon>
        <taxon>Apocrita</taxon>
        <taxon>Ichneumonoidea</taxon>
        <taxon>Braconidae</taxon>
        <taxon>Microgastrinae</taxon>
        <taxon>Cotesia</taxon>
    </lineage>
</organism>